<gene>
    <name evidence="1" type="ORF">CMC5_058210</name>
</gene>
<protein>
    <submittedName>
        <fullName evidence="1">Uncharacterized protein</fullName>
    </submittedName>
</protein>
<dbReference type="EMBL" id="CP012159">
    <property type="protein sequence ID" value="AKT41614.1"/>
    <property type="molecule type" value="Genomic_DNA"/>
</dbReference>
<sequence>MGTVHEGPTPSDAQMQRIQDLKTFPDGSVGWAWETQDEIEVVRVNACQ</sequence>
<evidence type="ECO:0000313" key="2">
    <source>
        <dbReference type="Proteomes" id="UP000067626"/>
    </source>
</evidence>
<dbReference type="AlphaFoldDB" id="A0A0K1EL62"/>
<accession>A0A0K1EL62</accession>
<proteinExistence type="predicted"/>
<dbReference type="Proteomes" id="UP000067626">
    <property type="component" value="Chromosome"/>
</dbReference>
<reference evidence="1 2" key="1">
    <citation type="submission" date="2015-07" db="EMBL/GenBank/DDBJ databases">
        <title>Genome analysis of myxobacterium Chondromyces crocatus Cm c5 reveals a high potential for natural compound synthesis and the genetic basis for the loss of fruiting body formation.</title>
        <authorList>
            <person name="Zaburannyi N."/>
            <person name="Bunk B."/>
            <person name="Maier J."/>
            <person name="Overmann J."/>
            <person name="Mueller R."/>
        </authorList>
    </citation>
    <scope>NUCLEOTIDE SEQUENCE [LARGE SCALE GENOMIC DNA]</scope>
    <source>
        <strain evidence="1 2">Cm c5</strain>
    </source>
</reference>
<evidence type="ECO:0000313" key="1">
    <source>
        <dbReference type="EMBL" id="AKT41614.1"/>
    </source>
</evidence>
<dbReference type="KEGG" id="ccro:CMC5_058210"/>
<name>A0A0K1EL62_CHOCO</name>
<keyword evidence="2" id="KW-1185">Reference proteome</keyword>
<organism evidence="1 2">
    <name type="scientific">Chondromyces crocatus</name>
    <dbReference type="NCBI Taxonomy" id="52"/>
    <lineage>
        <taxon>Bacteria</taxon>
        <taxon>Pseudomonadati</taxon>
        <taxon>Myxococcota</taxon>
        <taxon>Polyangia</taxon>
        <taxon>Polyangiales</taxon>
        <taxon>Polyangiaceae</taxon>
        <taxon>Chondromyces</taxon>
    </lineage>
</organism>